<dbReference type="Proteomes" id="UP000563524">
    <property type="component" value="Unassembled WGS sequence"/>
</dbReference>
<dbReference type="Pfam" id="PF00149">
    <property type="entry name" value="Metallophos"/>
    <property type="match status" value="1"/>
</dbReference>
<name>A0A840I3G5_9PROT</name>
<proteinExistence type="predicted"/>
<dbReference type="PANTHER" id="PTHR34990:SF2">
    <property type="entry name" value="BLL8164 PROTEIN"/>
    <property type="match status" value="1"/>
</dbReference>
<accession>A0A840I3G5</accession>
<dbReference type="InterPro" id="IPR004843">
    <property type="entry name" value="Calcineurin-like_PHP"/>
</dbReference>
<evidence type="ECO:0000313" key="7">
    <source>
        <dbReference type="EMBL" id="MBB4658865.1"/>
    </source>
</evidence>
<keyword evidence="5" id="KW-0464">Manganese</keyword>
<protein>
    <submittedName>
        <fullName evidence="7">UDP-2,3-diacylglucosamine pyrophosphatase LpxH</fullName>
    </submittedName>
</protein>
<dbReference type="SUPFAM" id="SSF56300">
    <property type="entry name" value="Metallo-dependent phosphatases"/>
    <property type="match status" value="1"/>
</dbReference>
<keyword evidence="8" id="KW-1185">Reference proteome</keyword>
<dbReference type="CDD" id="cd07398">
    <property type="entry name" value="MPP_YbbF-LpxH"/>
    <property type="match status" value="1"/>
</dbReference>
<evidence type="ECO:0000313" key="8">
    <source>
        <dbReference type="Proteomes" id="UP000563524"/>
    </source>
</evidence>
<dbReference type="GO" id="GO:0016020">
    <property type="term" value="C:membrane"/>
    <property type="evidence" value="ECO:0007669"/>
    <property type="project" value="GOC"/>
</dbReference>
<gene>
    <name evidence="7" type="ORF">GGQ59_001379</name>
</gene>
<dbReference type="InterPro" id="IPR043461">
    <property type="entry name" value="LpxH-like"/>
</dbReference>
<dbReference type="Gene3D" id="3.60.21.10">
    <property type="match status" value="1"/>
</dbReference>
<evidence type="ECO:0000256" key="1">
    <source>
        <dbReference type="ARBA" id="ARBA00022475"/>
    </source>
</evidence>
<dbReference type="AlphaFoldDB" id="A0A840I3G5"/>
<dbReference type="RefSeq" id="WP_183817036.1">
    <property type="nucleotide sequence ID" value="NZ_JACHOB010000002.1"/>
</dbReference>
<dbReference type="InterPro" id="IPR029052">
    <property type="entry name" value="Metallo-depent_PP-like"/>
</dbReference>
<comment type="caution">
    <text evidence="7">The sequence shown here is derived from an EMBL/GenBank/DDBJ whole genome shotgun (WGS) entry which is preliminary data.</text>
</comment>
<keyword evidence="3" id="KW-0479">Metal-binding</keyword>
<dbReference type="PANTHER" id="PTHR34990">
    <property type="entry name" value="UDP-2,3-DIACYLGLUCOSAMINE HYDROLASE-RELATED"/>
    <property type="match status" value="1"/>
</dbReference>
<dbReference type="GO" id="GO:0008758">
    <property type="term" value="F:UDP-2,3-diacylglucosamine hydrolase activity"/>
    <property type="evidence" value="ECO:0007669"/>
    <property type="project" value="TreeGrafter"/>
</dbReference>
<reference evidence="7 8" key="1">
    <citation type="submission" date="2020-08" db="EMBL/GenBank/DDBJ databases">
        <title>Genomic Encyclopedia of Type Strains, Phase IV (KMG-IV): sequencing the most valuable type-strain genomes for metagenomic binning, comparative biology and taxonomic classification.</title>
        <authorList>
            <person name="Goeker M."/>
        </authorList>
    </citation>
    <scope>NUCLEOTIDE SEQUENCE [LARGE SCALE GENOMIC DNA]</scope>
    <source>
        <strain evidence="7 8">DSM 102850</strain>
    </source>
</reference>
<keyword evidence="1" id="KW-1003">Cell membrane</keyword>
<sequence length="253" mass="29010">MNAPSRRYRTIFISDLHLGSRGCQAEALARFLKANTAERLVLVGDVVDGWRLRAKWFWPQSHTNVVRRILTAAKRDTEVTYIVGNHDEVLRGFLRYRVSFGRIRLCNRIVHEGADGKRYLVLHGDLFDRHMLADGKLLKTLGDNVYDLAVWLNVKLNRVRKRFGLPYWSLSRHLRDNSKRAAAYVERYEGHVAEYAHRKGFDGVICGHIHVAAIKALSGVVYMNDGDWVESCTALVEHHDGRWELVSEPAVHA</sequence>
<evidence type="ECO:0000256" key="3">
    <source>
        <dbReference type="ARBA" id="ARBA00022723"/>
    </source>
</evidence>
<evidence type="ECO:0000256" key="2">
    <source>
        <dbReference type="ARBA" id="ARBA00022519"/>
    </source>
</evidence>
<dbReference type="GO" id="GO:0046872">
    <property type="term" value="F:metal ion binding"/>
    <property type="evidence" value="ECO:0007669"/>
    <property type="project" value="UniProtKB-KW"/>
</dbReference>
<dbReference type="EMBL" id="JACHOB010000002">
    <property type="protein sequence ID" value="MBB4658865.1"/>
    <property type="molecule type" value="Genomic_DNA"/>
</dbReference>
<keyword evidence="4" id="KW-0472">Membrane</keyword>
<keyword evidence="2" id="KW-0997">Cell inner membrane</keyword>
<evidence type="ECO:0000256" key="4">
    <source>
        <dbReference type="ARBA" id="ARBA00023136"/>
    </source>
</evidence>
<organism evidence="7 8">
    <name type="scientific">Parvularcula dongshanensis</name>
    <dbReference type="NCBI Taxonomy" id="1173995"/>
    <lineage>
        <taxon>Bacteria</taxon>
        <taxon>Pseudomonadati</taxon>
        <taxon>Pseudomonadota</taxon>
        <taxon>Alphaproteobacteria</taxon>
        <taxon>Parvularculales</taxon>
        <taxon>Parvularculaceae</taxon>
        <taxon>Parvularcula</taxon>
    </lineage>
</organism>
<feature type="domain" description="Calcineurin-like phosphoesterase" evidence="6">
    <location>
        <begin position="9"/>
        <end position="211"/>
    </location>
</feature>
<evidence type="ECO:0000259" key="6">
    <source>
        <dbReference type="Pfam" id="PF00149"/>
    </source>
</evidence>
<dbReference type="GO" id="GO:0009245">
    <property type="term" value="P:lipid A biosynthetic process"/>
    <property type="evidence" value="ECO:0007669"/>
    <property type="project" value="TreeGrafter"/>
</dbReference>
<evidence type="ECO:0000256" key="5">
    <source>
        <dbReference type="ARBA" id="ARBA00023211"/>
    </source>
</evidence>